<dbReference type="NCBIfam" id="TIGR00385">
    <property type="entry name" value="dsbE"/>
    <property type="match status" value="1"/>
</dbReference>
<evidence type="ECO:0000259" key="5">
    <source>
        <dbReference type="PROSITE" id="PS51352"/>
    </source>
</evidence>
<feature type="domain" description="Thioredoxin" evidence="5">
    <location>
        <begin position="46"/>
        <end position="188"/>
    </location>
</feature>
<comment type="caution">
    <text evidence="6">The sequence shown here is derived from an EMBL/GenBank/DDBJ whole genome shotgun (WGS) entry which is preliminary data.</text>
</comment>
<keyword evidence="4" id="KW-0676">Redox-active center</keyword>
<dbReference type="Gene3D" id="3.40.30.10">
    <property type="entry name" value="Glutaredoxin"/>
    <property type="match status" value="1"/>
</dbReference>
<dbReference type="AlphaFoldDB" id="A0A023D1Y8"/>
<comment type="subcellular location">
    <subcellularLocation>
        <location evidence="1">Cell envelope</location>
    </subcellularLocation>
</comment>
<dbReference type="InterPro" id="IPR036249">
    <property type="entry name" value="Thioredoxin-like_sf"/>
</dbReference>
<gene>
    <name evidence="6" type="ORF">Amme_013_058</name>
</gene>
<dbReference type="InterPro" id="IPR013766">
    <property type="entry name" value="Thioredoxin_domain"/>
</dbReference>
<dbReference type="InterPro" id="IPR000866">
    <property type="entry name" value="AhpC/TSA"/>
</dbReference>
<protein>
    <submittedName>
        <fullName evidence="6">Cytochrome c biogenesis thiol:disulfide interchange protein DsbE</fullName>
    </submittedName>
</protein>
<dbReference type="EMBL" id="BAND01000013">
    <property type="protein sequence ID" value="GAJ28094.1"/>
    <property type="molecule type" value="Genomic_DNA"/>
</dbReference>
<dbReference type="GO" id="GO:0016209">
    <property type="term" value="F:antioxidant activity"/>
    <property type="evidence" value="ECO:0007669"/>
    <property type="project" value="InterPro"/>
</dbReference>
<dbReference type="Proteomes" id="UP000019760">
    <property type="component" value="Unassembled WGS sequence"/>
</dbReference>
<sequence length="193" mass="20793">MSENVTRRRMLMTLPVLAAAGIGAGFWKMLSGMGSGGFDPRAIHTPMLDRPLPDFSLPGLPDQGNGFGAADLRAQTRPVLLNFFASWCIPCVAEMPALREIAAHIPVWGIAYKDKPDNAARFVARDGSPFTRAALDLSGMTAIDWGVTGVPETFLILPGGRIAWHGASELTQRTYETQIAPVVRDAMTQSAVK</sequence>
<keyword evidence="7" id="KW-1185">Reference proteome</keyword>
<evidence type="ECO:0000256" key="2">
    <source>
        <dbReference type="ARBA" id="ARBA00022748"/>
    </source>
</evidence>
<dbReference type="InterPro" id="IPR050553">
    <property type="entry name" value="Thioredoxin_ResA/DsbE_sf"/>
</dbReference>
<evidence type="ECO:0000256" key="1">
    <source>
        <dbReference type="ARBA" id="ARBA00004196"/>
    </source>
</evidence>
<proteinExistence type="predicted"/>
<reference evidence="6 7" key="2">
    <citation type="journal article" date="2014" name="FEMS Microbiol. Lett.">
        <title>Draft genomic DNA sequence of the facultatively methylotrophic bacterium Acidomonas methanolica type strain MB58.</title>
        <authorList>
            <person name="Higashiura N."/>
            <person name="Hadano H."/>
            <person name="Hirakawa H."/>
            <person name="Matsutani M."/>
            <person name="Takabe S."/>
            <person name="Matsushita K."/>
            <person name="Azuma Y."/>
        </authorList>
    </citation>
    <scope>NUCLEOTIDE SEQUENCE [LARGE SCALE GENOMIC DNA]</scope>
    <source>
        <strain evidence="6 7">MB58</strain>
    </source>
</reference>
<dbReference type="PANTHER" id="PTHR42852">
    <property type="entry name" value="THIOL:DISULFIDE INTERCHANGE PROTEIN DSBE"/>
    <property type="match status" value="1"/>
</dbReference>
<keyword evidence="3" id="KW-1015">Disulfide bond</keyword>
<keyword evidence="2" id="KW-0201">Cytochrome c-type biogenesis</keyword>
<evidence type="ECO:0000256" key="4">
    <source>
        <dbReference type="ARBA" id="ARBA00023284"/>
    </source>
</evidence>
<reference evidence="7" key="1">
    <citation type="journal article" date="2014" name="FEMS Microbiol. Lett.">
        <title>Draft Genomic DNA Sequence of the Facultatively Methylotrophic Bacterium Acidomonas methanolica type strain MB58.</title>
        <authorList>
            <person name="Higashiura N."/>
            <person name="Hadano H."/>
            <person name="Hirakawa H."/>
            <person name="Matsutani M."/>
            <person name="Takabe S."/>
            <person name="Matsushita K."/>
            <person name="Azuma Y."/>
        </authorList>
    </citation>
    <scope>NUCLEOTIDE SEQUENCE [LARGE SCALE GENOMIC DNA]</scope>
    <source>
        <strain evidence="7">MB58</strain>
    </source>
</reference>
<dbReference type="OrthoDB" id="9799347at2"/>
<evidence type="ECO:0000313" key="6">
    <source>
        <dbReference type="EMBL" id="GAJ28094.1"/>
    </source>
</evidence>
<dbReference type="InterPro" id="IPR004799">
    <property type="entry name" value="Periplasmic_diS_OxRdtase_DsbE"/>
</dbReference>
<dbReference type="PANTHER" id="PTHR42852:SF6">
    <property type="entry name" value="THIOL:DISULFIDE INTERCHANGE PROTEIN DSBE"/>
    <property type="match status" value="1"/>
</dbReference>
<dbReference type="RefSeq" id="WP_042056335.1">
    <property type="nucleotide sequence ID" value="NZ_BAND01000013.1"/>
</dbReference>
<organism evidence="6 7">
    <name type="scientific">Acidomonas methanolica NBRC 104435</name>
    <dbReference type="NCBI Taxonomy" id="1231351"/>
    <lineage>
        <taxon>Bacteria</taxon>
        <taxon>Pseudomonadati</taxon>
        <taxon>Pseudomonadota</taxon>
        <taxon>Alphaproteobacteria</taxon>
        <taxon>Acetobacterales</taxon>
        <taxon>Acetobacteraceae</taxon>
        <taxon>Acidomonas</taxon>
    </lineage>
</organism>
<dbReference type="GO" id="GO:0017004">
    <property type="term" value="P:cytochrome complex assembly"/>
    <property type="evidence" value="ECO:0007669"/>
    <property type="project" value="UniProtKB-KW"/>
</dbReference>
<dbReference type="PROSITE" id="PS51352">
    <property type="entry name" value="THIOREDOXIN_2"/>
    <property type="match status" value="1"/>
</dbReference>
<evidence type="ECO:0000313" key="7">
    <source>
        <dbReference type="Proteomes" id="UP000019760"/>
    </source>
</evidence>
<dbReference type="SUPFAM" id="SSF52833">
    <property type="entry name" value="Thioredoxin-like"/>
    <property type="match status" value="1"/>
</dbReference>
<evidence type="ECO:0000256" key="3">
    <source>
        <dbReference type="ARBA" id="ARBA00023157"/>
    </source>
</evidence>
<accession>A0A023D1Y8</accession>
<name>A0A023D1Y8_ACIMT</name>
<dbReference type="GO" id="GO:0015036">
    <property type="term" value="F:disulfide oxidoreductase activity"/>
    <property type="evidence" value="ECO:0007669"/>
    <property type="project" value="InterPro"/>
</dbReference>
<dbReference type="Pfam" id="PF00578">
    <property type="entry name" value="AhpC-TSA"/>
    <property type="match status" value="1"/>
</dbReference>
<dbReference type="GO" id="GO:0030288">
    <property type="term" value="C:outer membrane-bounded periplasmic space"/>
    <property type="evidence" value="ECO:0007669"/>
    <property type="project" value="InterPro"/>
</dbReference>